<dbReference type="GeneID" id="63804933"/>
<dbReference type="GO" id="GO:0005657">
    <property type="term" value="C:replication fork"/>
    <property type="evidence" value="ECO:0007669"/>
    <property type="project" value="TreeGrafter"/>
</dbReference>
<evidence type="ECO:0000256" key="2">
    <source>
        <dbReference type="ARBA" id="ARBA00022741"/>
    </source>
</evidence>
<dbReference type="OrthoDB" id="5957327at2759"/>
<dbReference type="GO" id="GO:0008821">
    <property type="term" value="F:crossover junction DNA endonuclease activity"/>
    <property type="evidence" value="ECO:0007669"/>
    <property type="project" value="TreeGrafter"/>
</dbReference>
<dbReference type="SUPFAM" id="SSF52540">
    <property type="entry name" value="P-loop containing nucleoside triphosphate hydrolases"/>
    <property type="match status" value="1"/>
</dbReference>
<dbReference type="GO" id="GO:0000707">
    <property type="term" value="P:meiotic DNA recombinase assembly"/>
    <property type="evidence" value="ECO:0007669"/>
    <property type="project" value="TreeGrafter"/>
</dbReference>
<protein>
    <submittedName>
        <fullName evidence="8">p-loop containing nucleoside triphosphate hydrolase protein</fullName>
    </submittedName>
</protein>
<evidence type="ECO:0000256" key="6">
    <source>
        <dbReference type="ARBA" id="ARBA00023242"/>
    </source>
</evidence>
<dbReference type="EMBL" id="MCFD01000012">
    <property type="protein sequence ID" value="ORX67598.1"/>
    <property type="molecule type" value="Genomic_DNA"/>
</dbReference>
<dbReference type="Pfam" id="PF08423">
    <property type="entry name" value="Rad51"/>
    <property type="match status" value="1"/>
</dbReference>
<accession>A0A1Y1W275</accession>
<feature type="domain" description="Rad51-like C-terminal" evidence="7">
    <location>
        <begin position="80"/>
        <end position="290"/>
    </location>
</feature>
<evidence type="ECO:0000256" key="4">
    <source>
        <dbReference type="ARBA" id="ARBA00022840"/>
    </source>
</evidence>
<evidence type="ECO:0000313" key="8">
    <source>
        <dbReference type="EMBL" id="ORX67598.1"/>
    </source>
</evidence>
<keyword evidence="4" id="KW-0067">ATP-binding</keyword>
<sequence length="302" mass="32430">MSQPVLSLDLPQHIKTKLLQNGYRTVSDFGETTPTDLLSFLTKAEVQQLDQVANSTTTVTTAWALFEKVDTRLHVRTHRYVDVLLGNSGLALGTVTEVFGAPGCGQPDLCLAACFGAQLSLQGIPGKSNAIYIDTTGSFTQRGATDTLSRMDGRSTLSLAGIHVLRTSTLAELISLLAQIDQVIAEIGGVGVMAINSISWPFLAAFPNNLLRRQRMQTEVAHMISHIADRHNAAVLVISNAKGAANNNALVAQDGDAWARISANQLCIQRSGDNYLARLVSSATCPAMERQIKDPRDSVACE</sequence>
<proteinExistence type="predicted"/>
<keyword evidence="9" id="KW-1185">Reference proteome</keyword>
<comment type="caution">
    <text evidence="8">The sequence shown here is derived from an EMBL/GenBank/DDBJ whole genome shotgun (WGS) entry which is preliminary data.</text>
</comment>
<keyword evidence="5" id="KW-0234">DNA repair</keyword>
<dbReference type="GO" id="GO:0007131">
    <property type="term" value="P:reciprocal meiotic recombination"/>
    <property type="evidence" value="ECO:0007669"/>
    <property type="project" value="TreeGrafter"/>
</dbReference>
<evidence type="ECO:0000313" key="9">
    <source>
        <dbReference type="Proteomes" id="UP000193922"/>
    </source>
</evidence>
<dbReference type="PANTHER" id="PTHR46239:SF1">
    <property type="entry name" value="DNA REPAIR PROTEIN RAD51 HOMOLOG 3"/>
    <property type="match status" value="1"/>
</dbReference>
<dbReference type="GO" id="GO:0033063">
    <property type="term" value="C:Rad51B-Rad51C-Rad51D-XRCC2 complex"/>
    <property type="evidence" value="ECO:0007669"/>
    <property type="project" value="TreeGrafter"/>
</dbReference>
<organism evidence="8 9">
    <name type="scientific">Linderina pennispora</name>
    <dbReference type="NCBI Taxonomy" id="61395"/>
    <lineage>
        <taxon>Eukaryota</taxon>
        <taxon>Fungi</taxon>
        <taxon>Fungi incertae sedis</taxon>
        <taxon>Zoopagomycota</taxon>
        <taxon>Kickxellomycotina</taxon>
        <taxon>Kickxellomycetes</taxon>
        <taxon>Kickxellales</taxon>
        <taxon>Kickxellaceae</taxon>
        <taxon>Linderina</taxon>
    </lineage>
</organism>
<dbReference type="Gene3D" id="3.40.50.300">
    <property type="entry name" value="P-loop containing nucleotide triphosphate hydrolases"/>
    <property type="match status" value="1"/>
</dbReference>
<dbReference type="InterPro" id="IPR027417">
    <property type="entry name" value="P-loop_NTPase"/>
</dbReference>
<dbReference type="PANTHER" id="PTHR46239">
    <property type="entry name" value="DNA REPAIR PROTEIN RAD51 HOMOLOG 3 RAD51C"/>
    <property type="match status" value="1"/>
</dbReference>
<name>A0A1Y1W275_9FUNG</name>
<dbReference type="STRING" id="61395.A0A1Y1W275"/>
<keyword evidence="6" id="KW-0539">Nucleus</keyword>
<evidence type="ECO:0000259" key="7">
    <source>
        <dbReference type="Pfam" id="PF08423"/>
    </source>
</evidence>
<gene>
    <name evidence="8" type="ORF">DL89DRAFT_269388</name>
</gene>
<evidence type="ECO:0000256" key="5">
    <source>
        <dbReference type="ARBA" id="ARBA00023204"/>
    </source>
</evidence>
<evidence type="ECO:0000256" key="1">
    <source>
        <dbReference type="ARBA" id="ARBA00004123"/>
    </source>
</evidence>
<dbReference type="InterPro" id="IPR013632">
    <property type="entry name" value="Rad51_C"/>
</dbReference>
<dbReference type="AlphaFoldDB" id="A0A1Y1W275"/>
<dbReference type="GO" id="GO:0000400">
    <property type="term" value="F:four-way junction DNA binding"/>
    <property type="evidence" value="ECO:0007669"/>
    <property type="project" value="TreeGrafter"/>
</dbReference>
<comment type="subcellular location">
    <subcellularLocation>
        <location evidence="1">Nucleus</location>
    </subcellularLocation>
</comment>
<dbReference type="RefSeq" id="XP_040741485.1">
    <property type="nucleotide sequence ID" value="XM_040888285.1"/>
</dbReference>
<dbReference type="Proteomes" id="UP000193922">
    <property type="component" value="Unassembled WGS sequence"/>
</dbReference>
<keyword evidence="8" id="KW-0378">Hydrolase</keyword>
<keyword evidence="3" id="KW-0227">DNA damage</keyword>
<evidence type="ECO:0000256" key="3">
    <source>
        <dbReference type="ARBA" id="ARBA00022763"/>
    </source>
</evidence>
<dbReference type="GO" id="GO:0005524">
    <property type="term" value="F:ATP binding"/>
    <property type="evidence" value="ECO:0007669"/>
    <property type="project" value="UniProtKB-KW"/>
</dbReference>
<keyword evidence="2" id="KW-0547">Nucleotide-binding</keyword>
<reference evidence="8 9" key="1">
    <citation type="submission" date="2016-07" db="EMBL/GenBank/DDBJ databases">
        <title>Pervasive Adenine N6-methylation of Active Genes in Fungi.</title>
        <authorList>
            <consortium name="DOE Joint Genome Institute"/>
            <person name="Mondo S.J."/>
            <person name="Dannebaum R.O."/>
            <person name="Kuo R.C."/>
            <person name="Labutti K."/>
            <person name="Haridas S."/>
            <person name="Kuo A."/>
            <person name="Salamov A."/>
            <person name="Ahrendt S.R."/>
            <person name="Lipzen A."/>
            <person name="Sullivan W."/>
            <person name="Andreopoulos W.B."/>
            <person name="Clum A."/>
            <person name="Lindquist E."/>
            <person name="Daum C."/>
            <person name="Ramamoorthy G.K."/>
            <person name="Gryganskyi A."/>
            <person name="Culley D."/>
            <person name="Magnuson J.K."/>
            <person name="James T.Y."/>
            <person name="O'Malley M.A."/>
            <person name="Stajich J.E."/>
            <person name="Spatafora J.W."/>
            <person name="Visel A."/>
            <person name="Grigoriev I.V."/>
        </authorList>
    </citation>
    <scope>NUCLEOTIDE SEQUENCE [LARGE SCALE GENOMIC DNA]</scope>
    <source>
        <strain evidence="8 9">ATCC 12442</strain>
    </source>
</reference>
<dbReference type="InterPro" id="IPR052093">
    <property type="entry name" value="HR_Repair_Mediator"/>
</dbReference>
<dbReference type="GO" id="GO:0033065">
    <property type="term" value="C:Rad51C-XRCC3 complex"/>
    <property type="evidence" value="ECO:0007669"/>
    <property type="project" value="TreeGrafter"/>
</dbReference>